<dbReference type="AlphaFoldDB" id="A0A7W7V9X4"/>
<feature type="region of interest" description="Disordered" evidence="1">
    <location>
        <begin position="22"/>
        <end position="44"/>
    </location>
</feature>
<feature type="compositionally biased region" description="Polar residues" evidence="1">
    <location>
        <begin position="31"/>
        <end position="44"/>
    </location>
</feature>
<dbReference type="PROSITE" id="PS51257">
    <property type="entry name" value="PROKAR_LIPOPROTEIN"/>
    <property type="match status" value="1"/>
</dbReference>
<dbReference type="Proteomes" id="UP000579523">
    <property type="component" value="Unassembled WGS sequence"/>
</dbReference>
<proteinExistence type="predicted"/>
<keyword evidence="2" id="KW-0449">Lipoprotein</keyword>
<sequence length="44" mass="4565">MRRHIITIAVIGLLAVGCFNGSDKPDPKPTVGTSAETTSAPSVR</sequence>
<organism evidence="2 3">
    <name type="scientific">Streptomyces griseomycini</name>
    <dbReference type="NCBI Taxonomy" id="66895"/>
    <lineage>
        <taxon>Bacteria</taxon>
        <taxon>Bacillati</taxon>
        <taxon>Actinomycetota</taxon>
        <taxon>Actinomycetes</taxon>
        <taxon>Kitasatosporales</taxon>
        <taxon>Streptomycetaceae</taxon>
        <taxon>Streptomyces</taxon>
    </lineage>
</organism>
<accession>A0A7W7V9X4</accession>
<gene>
    <name evidence="2" type="ORF">FHS37_006451</name>
</gene>
<dbReference type="EMBL" id="JACHJI010000016">
    <property type="protein sequence ID" value="MBB4902354.1"/>
    <property type="molecule type" value="Genomic_DNA"/>
</dbReference>
<evidence type="ECO:0000313" key="2">
    <source>
        <dbReference type="EMBL" id="MBB4902354.1"/>
    </source>
</evidence>
<keyword evidence="3" id="KW-1185">Reference proteome</keyword>
<name>A0A7W7V9X4_9ACTN</name>
<evidence type="ECO:0000313" key="3">
    <source>
        <dbReference type="Proteomes" id="UP000579523"/>
    </source>
</evidence>
<protein>
    <submittedName>
        <fullName evidence="2">PBP1b-binding outer membrane lipoprotein LpoB</fullName>
    </submittedName>
</protein>
<dbReference type="RefSeq" id="WP_268254621.1">
    <property type="nucleotide sequence ID" value="NZ_BMTI01000064.1"/>
</dbReference>
<reference evidence="2 3" key="1">
    <citation type="submission" date="2020-08" db="EMBL/GenBank/DDBJ databases">
        <title>Genomic Encyclopedia of Type Strains, Phase III (KMG-III): the genomes of soil and plant-associated and newly described type strains.</title>
        <authorList>
            <person name="Whitman W."/>
        </authorList>
    </citation>
    <scope>NUCLEOTIDE SEQUENCE [LARGE SCALE GENOMIC DNA]</scope>
    <source>
        <strain evidence="2 3">CECT 3273</strain>
    </source>
</reference>
<evidence type="ECO:0000256" key="1">
    <source>
        <dbReference type="SAM" id="MobiDB-lite"/>
    </source>
</evidence>
<comment type="caution">
    <text evidence="2">The sequence shown here is derived from an EMBL/GenBank/DDBJ whole genome shotgun (WGS) entry which is preliminary data.</text>
</comment>